<reference evidence="7" key="1">
    <citation type="submission" date="2022-06" db="EMBL/GenBank/DDBJ databases">
        <title>Aeoliella straminimaris, a novel planctomycete from sediments.</title>
        <authorList>
            <person name="Vitorino I.R."/>
            <person name="Lage O.M."/>
        </authorList>
    </citation>
    <scope>NUCLEOTIDE SEQUENCE</scope>
    <source>
        <strain evidence="7">ICT_H6.2</strain>
    </source>
</reference>
<feature type="compositionally biased region" description="Polar residues" evidence="1">
    <location>
        <begin position="675"/>
        <end position="685"/>
    </location>
</feature>
<feature type="signal peptide" evidence="2">
    <location>
        <begin position="1"/>
        <end position="26"/>
    </location>
</feature>
<sequence length="792" mass="88594">MGLRTLRYYLSALAVIFALANEQASAAEFFELADVKLLDSPFRQAMQLNRDQLLSYDADRLLAPFLTEAGLPAKAERYGSWENEGLGGQTAGHYLSALAITATALGDQQCRERLQYMVSELARCQQANGNGYVGGVENSKQLWDELGEGKIDASGFSLNGRWVPWYNLHKTFQGLRDAWQIAGNEQAREVFIGLSQWCANLASKLSDQQLQHMLVAEHGGMNEVLADAAVITGDDSYLDLAKRFSHRQILDPLAKREDRLNGLHANTQVPKVVGFEQIAALTGDESYHTAAEFFWQTVTSNRSVALGGNSIAEHFPTPNQSIGWIERRQGPETCNTYNMLRLTKKLFEADPQAAYTDFAERAIYNHILSSQHPQHGGYVYFTPLRPRHYRTYSQAGQAFWCCVGTGMENHGKYGELIYAHDADDLYVNLFIPSELTWKDRGLTVRQTTEFPAAGTSQLSIRLEEPRQFTLFVRHPKWVGEGFEVKVNGQPVEAPSTPGSYASIDRQWHDGDTMEVAIPLRIHTESLPYLEEYVALLHGPIVLAAPTGTDDLDGLLADSARMAHIAQGPLKPIDETSVLIGDKQELCETVESSQGADETFTLPAALRPAELSDIELVPFYRVHDTRYTVYWHLMSADQYKAEAEQLRLEEQARLALDRRTVDRVVPGEQQPESDHNIQSSNSSTGSWRDRSFRHADGWFSYDMQASGQRHLELQVTYFGSDRRRFDILVNGEVLQSVDLQAPRPDEFIDVQYPIPAAMLEAAPEGKLVIKFAAKPGSMAGGIYDVRLLKPDAK</sequence>
<dbReference type="InterPro" id="IPR032275">
    <property type="entry name" value="DUF4986"/>
</dbReference>
<name>A0A9X2FE42_9BACT</name>
<dbReference type="EMBL" id="JAMXLR010000038">
    <property type="protein sequence ID" value="MCO6044659.1"/>
    <property type="molecule type" value="Genomic_DNA"/>
</dbReference>
<gene>
    <name evidence="7" type="ORF">NG895_12145</name>
</gene>
<protein>
    <submittedName>
        <fullName evidence="7">Glycoside hydrolase family 127 protein</fullName>
    </submittedName>
</protein>
<dbReference type="InterPro" id="IPR008928">
    <property type="entry name" value="6-hairpin_glycosidase_sf"/>
</dbReference>
<evidence type="ECO:0000256" key="2">
    <source>
        <dbReference type="SAM" id="SignalP"/>
    </source>
</evidence>
<dbReference type="Proteomes" id="UP001155241">
    <property type="component" value="Unassembled WGS sequence"/>
</dbReference>
<evidence type="ECO:0000259" key="3">
    <source>
        <dbReference type="Pfam" id="PF07944"/>
    </source>
</evidence>
<dbReference type="InterPro" id="IPR012878">
    <property type="entry name" value="Beta-AFase-like_GH127_cat"/>
</dbReference>
<dbReference type="Pfam" id="PF07944">
    <property type="entry name" value="Beta-AFase-like_GH127_cat"/>
    <property type="match status" value="1"/>
</dbReference>
<dbReference type="GO" id="GO:0005975">
    <property type="term" value="P:carbohydrate metabolic process"/>
    <property type="evidence" value="ECO:0007669"/>
    <property type="project" value="InterPro"/>
</dbReference>
<dbReference type="GO" id="GO:0016787">
    <property type="term" value="F:hydrolase activity"/>
    <property type="evidence" value="ECO:0007669"/>
    <property type="project" value="UniProtKB-KW"/>
</dbReference>
<dbReference type="InterPro" id="IPR049046">
    <property type="entry name" value="Beta-AFase-like_GH127_middle"/>
</dbReference>
<evidence type="ECO:0000313" key="8">
    <source>
        <dbReference type="Proteomes" id="UP001155241"/>
    </source>
</evidence>
<proteinExistence type="predicted"/>
<keyword evidence="8" id="KW-1185">Reference proteome</keyword>
<feature type="domain" description="Non-reducing end beta-L-arabinofuranosidase-like GH127 catalytic" evidence="3">
    <location>
        <begin position="34"/>
        <end position="415"/>
    </location>
</feature>
<evidence type="ECO:0000259" key="6">
    <source>
        <dbReference type="Pfam" id="PF20736"/>
    </source>
</evidence>
<evidence type="ECO:0000313" key="7">
    <source>
        <dbReference type="EMBL" id="MCO6044659.1"/>
    </source>
</evidence>
<dbReference type="InterPro" id="IPR046544">
    <property type="entry name" value="GH146_SB_dom"/>
</dbReference>
<feature type="domain" description="DUF4986" evidence="4">
    <location>
        <begin position="547"/>
        <end position="630"/>
    </location>
</feature>
<feature type="region of interest" description="Disordered" evidence="1">
    <location>
        <begin position="663"/>
        <end position="687"/>
    </location>
</feature>
<dbReference type="PANTHER" id="PTHR31151">
    <property type="entry name" value="PROLINE-TRNA LIGASE (DUF1680)"/>
    <property type="match status" value="1"/>
</dbReference>
<evidence type="ECO:0000259" key="4">
    <source>
        <dbReference type="Pfam" id="PF16375"/>
    </source>
</evidence>
<evidence type="ECO:0000259" key="5">
    <source>
        <dbReference type="Pfam" id="PF20620"/>
    </source>
</evidence>
<organism evidence="7 8">
    <name type="scientific">Aeoliella straminimaris</name>
    <dbReference type="NCBI Taxonomy" id="2954799"/>
    <lineage>
        <taxon>Bacteria</taxon>
        <taxon>Pseudomonadati</taxon>
        <taxon>Planctomycetota</taxon>
        <taxon>Planctomycetia</taxon>
        <taxon>Pirellulales</taxon>
        <taxon>Lacipirellulaceae</taxon>
        <taxon>Aeoliella</taxon>
    </lineage>
</organism>
<keyword evidence="2" id="KW-0732">Signal</keyword>
<dbReference type="Pfam" id="PF20620">
    <property type="entry name" value="DUF6805"/>
    <property type="match status" value="1"/>
</dbReference>
<dbReference type="Pfam" id="PF20736">
    <property type="entry name" value="Glyco_hydro127M"/>
    <property type="match status" value="1"/>
</dbReference>
<keyword evidence="7" id="KW-0378">Hydrolase</keyword>
<feature type="chain" id="PRO_5040996513" evidence="2">
    <location>
        <begin position="27"/>
        <end position="792"/>
    </location>
</feature>
<dbReference type="AlphaFoldDB" id="A0A9X2FE42"/>
<dbReference type="Pfam" id="PF16375">
    <property type="entry name" value="DUF4986"/>
    <property type="match status" value="1"/>
</dbReference>
<accession>A0A9X2FE42</accession>
<dbReference type="PANTHER" id="PTHR31151:SF0">
    <property type="entry name" value="PROLINE-TRNA LIGASE (DUF1680)"/>
    <property type="match status" value="1"/>
</dbReference>
<feature type="domain" description="Glycoside hydrolase GH146 substrate-binding" evidence="5">
    <location>
        <begin position="654"/>
        <end position="787"/>
    </location>
</feature>
<dbReference type="SUPFAM" id="SSF48208">
    <property type="entry name" value="Six-hairpin glycosidases"/>
    <property type="match status" value="1"/>
</dbReference>
<feature type="domain" description="Non-reducing end beta-L-arabinofuranosidase-like GH127 middle" evidence="6">
    <location>
        <begin position="425"/>
        <end position="518"/>
    </location>
</feature>
<dbReference type="RefSeq" id="WP_252852775.1">
    <property type="nucleotide sequence ID" value="NZ_JAMXLR010000038.1"/>
</dbReference>
<comment type="caution">
    <text evidence="7">The sequence shown here is derived from an EMBL/GenBank/DDBJ whole genome shotgun (WGS) entry which is preliminary data.</text>
</comment>
<evidence type="ECO:0000256" key="1">
    <source>
        <dbReference type="SAM" id="MobiDB-lite"/>
    </source>
</evidence>